<proteinExistence type="predicted"/>
<dbReference type="SUPFAM" id="SSF55073">
    <property type="entry name" value="Nucleotide cyclase"/>
    <property type="match status" value="1"/>
</dbReference>
<dbReference type="OrthoDB" id="9812260at2"/>
<dbReference type="InterPro" id="IPR050469">
    <property type="entry name" value="Diguanylate_Cyclase"/>
</dbReference>
<dbReference type="CDD" id="cd01949">
    <property type="entry name" value="GGDEF"/>
    <property type="match status" value="1"/>
</dbReference>
<dbReference type="PROSITE" id="PS50887">
    <property type="entry name" value="GGDEF"/>
    <property type="match status" value="1"/>
</dbReference>
<feature type="domain" description="GGDEF" evidence="3">
    <location>
        <begin position="9"/>
        <end position="137"/>
    </location>
</feature>
<evidence type="ECO:0000313" key="4">
    <source>
        <dbReference type="EMBL" id="TFH93466.1"/>
    </source>
</evidence>
<dbReference type="PANTHER" id="PTHR45138:SF9">
    <property type="entry name" value="DIGUANYLATE CYCLASE DGCM-RELATED"/>
    <property type="match status" value="1"/>
</dbReference>
<dbReference type="GO" id="GO:0005886">
    <property type="term" value="C:plasma membrane"/>
    <property type="evidence" value="ECO:0007669"/>
    <property type="project" value="TreeGrafter"/>
</dbReference>
<dbReference type="AlphaFoldDB" id="A0A4Y8WL92"/>
<dbReference type="Proteomes" id="UP000297753">
    <property type="component" value="Unassembled WGS sequence"/>
</dbReference>
<dbReference type="InterPro" id="IPR043128">
    <property type="entry name" value="Rev_trsase/Diguanyl_cyclase"/>
</dbReference>
<dbReference type="EMBL" id="SATR01000001">
    <property type="protein sequence ID" value="TFH93466.1"/>
    <property type="molecule type" value="Genomic_DNA"/>
</dbReference>
<comment type="caution">
    <text evidence="4">The sequence shown here is derived from an EMBL/GenBank/DDBJ whole genome shotgun (WGS) entry which is preliminary data.</text>
</comment>
<comment type="catalytic activity">
    <reaction evidence="2">
        <text>2 GTP = 3',3'-c-di-GMP + 2 diphosphate</text>
        <dbReference type="Rhea" id="RHEA:24898"/>
        <dbReference type="ChEBI" id="CHEBI:33019"/>
        <dbReference type="ChEBI" id="CHEBI:37565"/>
        <dbReference type="ChEBI" id="CHEBI:58805"/>
        <dbReference type="EC" id="2.7.7.65"/>
    </reaction>
</comment>
<protein>
    <recommendedName>
        <fullName evidence="1">diguanylate cyclase</fullName>
        <ecNumber evidence="1">2.7.7.65</ecNumber>
    </recommendedName>
</protein>
<dbReference type="EC" id="2.7.7.65" evidence="1"/>
<keyword evidence="5" id="KW-1185">Reference proteome</keyword>
<evidence type="ECO:0000256" key="1">
    <source>
        <dbReference type="ARBA" id="ARBA00012528"/>
    </source>
</evidence>
<evidence type="ECO:0000259" key="3">
    <source>
        <dbReference type="PROSITE" id="PS50887"/>
    </source>
</evidence>
<organism evidence="4 5">
    <name type="scientific">Vibrio ouci</name>
    <dbReference type="NCBI Taxonomy" id="2499078"/>
    <lineage>
        <taxon>Bacteria</taxon>
        <taxon>Pseudomonadati</taxon>
        <taxon>Pseudomonadota</taxon>
        <taxon>Gammaproteobacteria</taxon>
        <taxon>Vibrionales</taxon>
        <taxon>Vibrionaceae</taxon>
        <taxon>Vibrio</taxon>
    </lineage>
</organism>
<dbReference type="Gene3D" id="3.30.70.270">
    <property type="match status" value="1"/>
</dbReference>
<gene>
    <name evidence="4" type="ORF">ELS82_00470</name>
</gene>
<dbReference type="PANTHER" id="PTHR45138">
    <property type="entry name" value="REGULATORY COMPONENTS OF SENSORY TRANSDUCTION SYSTEM"/>
    <property type="match status" value="1"/>
</dbReference>
<sequence>MQLLKWESRQLSVLYIDIDGFKQFNDQHGHQLGDDLLRQFAVTLQELIEPCDHVVRWGGEEFLIFCPELDVTQGCELAELIRQRTMNSEWFNNVKLTCSIGVAKIGRDGYQNAIIKADEALFSAKSKGGNRVELAENKAITMTELEVFV</sequence>
<name>A0A4Y8WL92_9VIBR</name>
<reference evidence="4 5" key="1">
    <citation type="submission" date="2019-01" db="EMBL/GenBank/DDBJ databases">
        <title>Vibrio BEI176 sp. nov, a marine bacterium isolated from China: eastern marignal seas.</title>
        <authorList>
            <person name="Li B."/>
        </authorList>
    </citation>
    <scope>NUCLEOTIDE SEQUENCE [LARGE SCALE GENOMIC DNA]</scope>
    <source>
        <strain evidence="4 5">BEI176</strain>
    </source>
</reference>
<accession>A0A4Y8WL92</accession>
<dbReference type="SMART" id="SM00267">
    <property type="entry name" value="GGDEF"/>
    <property type="match status" value="1"/>
</dbReference>
<dbReference type="GO" id="GO:0052621">
    <property type="term" value="F:diguanylate cyclase activity"/>
    <property type="evidence" value="ECO:0007669"/>
    <property type="project" value="UniProtKB-EC"/>
</dbReference>
<dbReference type="RefSeq" id="WP_134833719.1">
    <property type="nucleotide sequence ID" value="NZ_SATR01000001.1"/>
</dbReference>
<evidence type="ECO:0000313" key="5">
    <source>
        <dbReference type="Proteomes" id="UP000297753"/>
    </source>
</evidence>
<dbReference type="GO" id="GO:1902201">
    <property type="term" value="P:negative regulation of bacterial-type flagellum-dependent cell motility"/>
    <property type="evidence" value="ECO:0007669"/>
    <property type="project" value="TreeGrafter"/>
</dbReference>
<dbReference type="GO" id="GO:0043709">
    <property type="term" value="P:cell adhesion involved in single-species biofilm formation"/>
    <property type="evidence" value="ECO:0007669"/>
    <property type="project" value="TreeGrafter"/>
</dbReference>
<evidence type="ECO:0000256" key="2">
    <source>
        <dbReference type="ARBA" id="ARBA00034247"/>
    </source>
</evidence>
<dbReference type="Pfam" id="PF00990">
    <property type="entry name" value="GGDEF"/>
    <property type="match status" value="1"/>
</dbReference>
<dbReference type="InterPro" id="IPR029787">
    <property type="entry name" value="Nucleotide_cyclase"/>
</dbReference>
<dbReference type="InterPro" id="IPR000160">
    <property type="entry name" value="GGDEF_dom"/>
</dbReference>
<dbReference type="NCBIfam" id="TIGR00254">
    <property type="entry name" value="GGDEF"/>
    <property type="match status" value="1"/>
</dbReference>